<dbReference type="eggNOG" id="COG2340">
    <property type="taxonomic scope" value="Bacteria"/>
</dbReference>
<dbReference type="InterPro" id="IPR035940">
    <property type="entry name" value="CAP_sf"/>
</dbReference>
<evidence type="ECO:0000256" key="1">
    <source>
        <dbReference type="ARBA" id="ARBA00022737"/>
    </source>
</evidence>
<dbReference type="SUPFAM" id="SSF55797">
    <property type="entry name" value="PR-1-like"/>
    <property type="match status" value="1"/>
</dbReference>
<dbReference type="InterPro" id="IPR014044">
    <property type="entry name" value="CAP_dom"/>
</dbReference>
<organism evidence="6 7">
    <name type="scientific">Companilactobacillus versmoldensis DSM 14857 = KCTC 3814</name>
    <dbReference type="NCBI Taxonomy" id="1423815"/>
    <lineage>
        <taxon>Bacteria</taxon>
        <taxon>Bacillati</taxon>
        <taxon>Bacillota</taxon>
        <taxon>Bacilli</taxon>
        <taxon>Lactobacillales</taxon>
        <taxon>Lactobacillaceae</taxon>
        <taxon>Companilactobacillus</taxon>
    </lineage>
</organism>
<feature type="domain" description="S-layer protein C-terminal" evidence="4">
    <location>
        <begin position="153"/>
        <end position="178"/>
    </location>
</feature>
<dbReference type="STRING" id="1423815.FC27_GL000331"/>
<evidence type="ECO:0000256" key="2">
    <source>
        <dbReference type="SAM" id="MobiDB-lite"/>
    </source>
</evidence>
<dbReference type="Proteomes" id="UP000051647">
    <property type="component" value="Unassembled WGS sequence"/>
</dbReference>
<dbReference type="EMBL" id="AZFA01000010">
    <property type="protein sequence ID" value="KRL66885.1"/>
    <property type="molecule type" value="Genomic_DNA"/>
</dbReference>
<feature type="domain" description="SCP" evidence="3">
    <location>
        <begin position="328"/>
        <end position="452"/>
    </location>
</feature>
<dbReference type="Pfam" id="PF00188">
    <property type="entry name" value="CAP"/>
    <property type="match status" value="1"/>
</dbReference>
<keyword evidence="1" id="KW-0677">Repeat</keyword>
<evidence type="ECO:0000313" key="7">
    <source>
        <dbReference type="Proteomes" id="UP000051647"/>
    </source>
</evidence>
<sequence>MDLEKKHGISRKKLLAVGLTAVTFFSTTAIMNQKSVDASTVNNVAVADATANGSVQLYNSVTDDGFKMAYRGLANGTAWKIGKAVKGIDGETYLQVSTNEFANANQMDLADETSEQNISNGVLHTNGQTNLYIDPVADGHLETTRMLGSSTDWFTDIKVVVNGETFYRVSTHEYVKASDIALTKASAFSDKTYTKNGPDYENETPESNGNSSDNTSEDTNQGASTDTPTDSDEDQGNNSTDSAVRRADIIIKAISEDGTKLANDKVVSDQEVGKNYVANAPIINGYTADKDSKTVNVSKKGSTVTFTYTKKTTAASVDTSAVADEIIKLVNEYRTQNGLKALNIDSNLSAGSKARVNTEASKVNASGNIDDANHDEFNAQTQPDLQRYVGTSMAENLVVTNGSTTDEVAQSALNLWKESPDHNAIMLDESLTDTGVAVKQLDNGQFVAIQDFGGNNQTDVTWNSDQFNSIQLLLINLA</sequence>
<dbReference type="InterPro" id="IPR024968">
    <property type="entry name" value="SlpA_C_lactobacillus"/>
</dbReference>
<dbReference type="InterPro" id="IPR009459">
    <property type="entry name" value="MucBP_dom"/>
</dbReference>
<dbReference type="Gene3D" id="3.10.20.320">
    <property type="entry name" value="Putative peptidoglycan bound protein (lpxtg motif)"/>
    <property type="match status" value="1"/>
</dbReference>
<dbReference type="Pfam" id="PF06458">
    <property type="entry name" value="MucBP"/>
    <property type="match status" value="1"/>
</dbReference>
<comment type="caution">
    <text evidence="6">The sequence shown here is derived from an EMBL/GenBank/DDBJ whole genome shotgun (WGS) entry which is preliminary data.</text>
</comment>
<protein>
    <submittedName>
        <fullName evidence="6">SCP domain-containing protein</fullName>
    </submittedName>
</protein>
<evidence type="ECO:0000313" key="6">
    <source>
        <dbReference type="EMBL" id="KRL66885.1"/>
    </source>
</evidence>
<accession>A0A0R1SKT5</accession>
<proteinExistence type="predicted"/>
<feature type="region of interest" description="Disordered" evidence="2">
    <location>
        <begin position="191"/>
        <end position="243"/>
    </location>
</feature>
<evidence type="ECO:0000259" key="5">
    <source>
        <dbReference type="Pfam" id="PF06458"/>
    </source>
</evidence>
<keyword evidence="7" id="KW-1185">Reference proteome</keyword>
<reference evidence="6 7" key="1">
    <citation type="journal article" date="2015" name="Genome Announc.">
        <title>Expanding the biotechnology potential of lactobacilli through comparative genomics of 213 strains and associated genera.</title>
        <authorList>
            <person name="Sun Z."/>
            <person name="Harris H.M."/>
            <person name="McCann A."/>
            <person name="Guo C."/>
            <person name="Argimon S."/>
            <person name="Zhang W."/>
            <person name="Yang X."/>
            <person name="Jeffery I.B."/>
            <person name="Cooney J.C."/>
            <person name="Kagawa T.F."/>
            <person name="Liu W."/>
            <person name="Song Y."/>
            <person name="Salvetti E."/>
            <person name="Wrobel A."/>
            <person name="Rasinkangas P."/>
            <person name="Parkhill J."/>
            <person name="Rea M.C."/>
            <person name="O'Sullivan O."/>
            <person name="Ritari J."/>
            <person name="Douillard F.P."/>
            <person name="Paul Ross R."/>
            <person name="Yang R."/>
            <person name="Briner A.E."/>
            <person name="Felis G.E."/>
            <person name="de Vos W.M."/>
            <person name="Barrangou R."/>
            <person name="Klaenhammer T.R."/>
            <person name="Caufield P.W."/>
            <person name="Cui Y."/>
            <person name="Zhang H."/>
            <person name="O'Toole P.W."/>
        </authorList>
    </citation>
    <scope>NUCLEOTIDE SEQUENCE [LARGE SCALE GENOMIC DNA]</scope>
    <source>
        <strain evidence="6 7">DSM 14857</strain>
    </source>
</reference>
<dbReference type="Gene3D" id="3.40.33.10">
    <property type="entry name" value="CAP"/>
    <property type="match status" value="1"/>
</dbReference>
<name>A0A0R1SKT5_9LACO</name>
<dbReference type="Pfam" id="PF03217">
    <property type="entry name" value="SlpA"/>
    <property type="match status" value="1"/>
</dbReference>
<dbReference type="PATRIC" id="fig|1423815.3.peg.336"/>
<dbReference type="CDD" id="cd05379">
    <property type="entry name" value="CAP_bacterial"/>
    <property type="match status" value="1"/>
</dbReference>
<gene>
    <name evidence="6" type="ORF">FC27_GL000331</name>
</gene>
<dbReference type="AlphaFoldDB" id="A0A0R1SKT5"/>
<feature type="domain" description="MucBP" evidence="5">
    <location>
        <begin position="254"/>
        <end position="309"/>
    </location>
</feature>
<evidence type="ECO:0000259" key="4">
    <source>
        <dbReference type="Pfam" id="PF03217"/>
    </source>
</evidence>
<feature type="compositionally biased region" description="Polar residues" evidence="2">
    <location>
        <begin position="205"/>
        <end position="228"/>
    </location>
</feature>
<evidence type="ECO:0000259" key="3">
    <source>
        <dbReference type="Pfam" id="PF00188"/>
    </source>
</evidence>